<dbReference type="EMBL" id="CP090958">
    <property type="protein sequence ID" value="WGW13803.1"/>
    <property type="molecule type" value="Genomic_DNA"/>
</dbReference>
<feature type="region of interest" description="Disordered" evidence="1">
    <location>
        <begin position="1"/>
        <end position="30"/>
    </location>
</feature>
<dbReference type="RefSeq" id="WP_349640626.1">
    <property type="nucleotide sequence ID" value="NZ_CP090958.1"/>
</dbReference>
<feature type="compositionally biased region" description="Pro residues" evidence="1">
    <location>
        <begin position="1"/>
        <end position="23"/>
    </location>
</feature>
<accession>A0ABY8QY23</accession>
<evidence type="ECO:0008006" key="5">
    <source>
        <dbReference type="Google" id="ProtNLM"/>
    </source>
</evidence>
<proteinExistence type="predicted"/>
<keyword evidence="2" id="KW-0812">Transmembrane</keyword>
<feature type="transmembrane region" description="Helical" evidence="2">
    <location>
        <begin position="169"/>
        <end position="199"/>
    </location>
</feature>
<evidence type="ECO:0000313" key="4">
    <source>
        <dbReference type="Proteomes" id="UP001209083"/>
    </source>
</evidence>
<evidence type="ECO:0000256" key="1">
    <source>
        <dbReference type="SAM" id="MobiDB-lite"/>
    </source>
</evidence>
<feature type="transmembrane region" description="Helical" evidence="2">
    <location>
        <begin position="219"/>
        <end position="247"/>
    </location>
</feature>
<evidence type="ECO:0000256" key="2">
    <source>
        <dbReference type="SAM" id="Phobius"/>
    </source>
</evidence>
<evidence type="ECO:0000313" key="3">
    <source>
        <dbReference type="EMBL" id="WGW13803.1"/>
    </source>
</evidence>
<gene>
    <name evidence="3" type="ORF">LWF01_08685</name>
</gene>
<organism evidence="3 4">
    <name type="scientific">Saxibacter everestensis</name>
    <dbReference type="NCBI Taxonomy" id="2909229"/>
    <lineage>
        <taxon>Bacteria</taxon>
        <taxon>Bacillati</taxon>
        <taxon>Actinomycetota</taxon>
        <taxon>Actinomycetes</taxon>
        <taxon>Micrococcales</taxon>
        <taxon>Brevibacteriaceae</taxon>
        <taxon>Saxibacter</taxon>
    </lineage>
</organism>
<protein>
    <recommendedName>
        <fullName evidence="5">DUF996 domain-containing protein</fullName>
    </recommendedName>
</protein>
<name>A0ABY8QY23_9MICO</name>
<feature type="transmembrane region" description="Helical" evidence="2">
    <location>
        <begin position="69"/>
        <end position="102"/>
    </location>
</feature>
<feature type="transmembrane region" description="Helical" evidence="2">
    <location>
        <begin position="122"/>
        <end position="148"/>
    </location>
</feature>
<dbReference type="Proteomes" id="UP001209083">
    <property type="component" value="Chromosome"/>
</dbReference>
<sequence length="263" mass="28089">MTLPPEPNRPPPAPQPYGRPPGYGPQQPYYQQPAYYQPVYYQPVYYQPYPPVYRPPRPPLSRRQRSAALWAGGIAGPLQLLGITVLGAVGSVLAFVMFAAFVEATGELSESESLFAGLDRSGWIVAAAITVAACFVGVAFFLAGLWIGRAVMRAADVHRPKAVSWSGTGINFGVNLLLSVFLWPLAWTVLSSMFVVAMVAVGSSIEAGGADQDAVSGQFAALGALGIGLSVLGLLLVIAISALLWWWMAFAYRARPADQETTG</sequence>
<reference evidence="3 4" key="1">
    <citation type="submission" date="2023-05" db="EMBL/GenBank/DDBJ databases">
        <title>Lithophilousrod everest ZFBP1038 complete genpme.</title>
        <authorList>
            <person name="Tian M."/>
        </authorList>
    </citation>
    <scope>NUCLEOTIDE SEQUENCE [LARGE SCALE GENOMIC DNA]</scope>
    <source>
        <strain evidence="3 4">ZFBP1038</strain>
    </source>
</reference>
<keyword evidence="2" id="KW-1133">Transmembrane helix</keyword>
<keyword evidence="4" id="KW-1185">Reference proteome</keyword>
<keyword evidence="2" id="KW-0472">Membrane</keyword>